<evidence type="ECO:0000256" key="1">
    <source>
        <dbReference type="SAM" id="MobiDB-lite"/>
    </source>
</evidence>
<proteinExistence type="predicted"/>
<sequence length="38" mass="3913">MMRPTARRGTSPGRSGRATRTGGGGSASRTWTGRPPPS</sequence>
<organism evidence="2 3">
    <name type="scientific">Musa troglodytarum</name>
    <name type="common">fe'i banana</name>
    <dbReference type="NCBI Taxonomy" id="320322"/>
    <lineage>
        <taxon>Eukaryota</taxon>
        <taxon>Viridiplantae</taxon>
        <taxon>Streptophyta</taxon>
        <taxon>Embryophyta</taxon>
        <taxon>Tracheophyta</taxon>
        <taxon>Spermatophyta</taxon>
        <taxon>Magnoliopsida</taxon>
        <taxon>Liliopsida</taxon>
        <taxon>Zingiberales</taxon>
        <taxon>Musaceae</taxon>
        <taxon>Musa</taxon>
    </lineage>
</organism>
<dbReference type="EMBL" id="CP097502">
    <property type="protein sequence ID" value="URD75314.1"/>
    <property type="molecule type" value="Genomic_DNA"/>
</dbReference>
<reference evidence="2" key="1">
    <citation type="submission" date="2022-05" db="EMBL/GenBank/DDBJ databases">
        <title>The Musa troglodytarum L. genome provides insights into the mechanism of non-climacteric behaviour and enrichment of carotenoids.</title>
        <authorList>
            <person name="Wang J."/>
        </authorList>
    </citation>
    <scope>NUCLEOTIDE SEQUENCE</scope>
    <source>
        <tissue evidence="2">Leaf</tissue>
    </source>
</reference>
<name>A0A9E7JBU9_9LILI</name>
<dbReference type="AlphaFoldDB" id="A0A9E7JBU9"/>
<protein>
    <submittedName>
        <fullName evidence="2">Uncharacterized protein</fullName>
    </submittedName>
</protein>
<gene>
    <name evidence="2" type="ORF">MUK42_24253</name>
</gene>
<dbReference type="Proteomes" id="UP001055439">
    <property type="component" value="Chromosome 1"/>
</dbReference>
<evidence type="ECO:0000313" key="3">
    <source>
        <dbReference type="Proteomes" id="UP001055439"/>
    </source>
</evidence>
<feature type="region of interest" description="Disordered" evidence="1">
    <location>
        <begin position="1"/>
        <end position="38"/>
    </location>
</feature>
<keyword evidence="3" id="KW-1185">Reference proteome</keyword>
<feature type="compositionally biased region" description="Low complexity" evidence="1">
    <location>
        <begin position="27"/>
        <end position="38"/>
    </location>
</feature>
<accession>A0A9E7JBU9</accession>
<feature type="compositionally biased region" description="Low complexity" evidence="1">
    <location>
        <begin position="7"/>
        <end position="20"/>
    </location>
</feature>
<evidence type="ECO:0000313" key="2">
    <source>
        <dbReference type="EMBL" id="URD75314.1"/>
    </source>
</evidence>